<gene>
    <name evidence="1" type="ORF">ACFPMG_31560</name>
</gene>
<dbReference type="EMBL" id="JBHSLC010000115">
    <property type="protein sequence ID" value="MFC5359544.1"/>
    <property type="molecule type" value="Genomic_DNA"/>
</dbReference>
<comment type="caution">
    <text evidence="1">The sequence shown here is derived from an EMBL/GenBank/DDBJ whole genome shotgun (WGS) entry which is preliminary data.</text>
</comment>
<reference evidence="2" key="1">
    <citation type="journal article" date="2019" name="Int. J. Syst. Evol. Microbiol.">
        <title>The Global Catalogue of Microorganisms (GCM) 10K type strain sequencing project: providing services to taxonomists for standard genome sequencing and annotation.</title>
        <authorList>
            <consortium name="The Broad Institute Genomics Platform"/>
            <consortium name="The Broad Institute Genome Sequencing Center for Infectious Disease"/>
            <person name="Wu L."/>
            <person name="Ma J."/>
        </authorList>
    </citation>
    <scope>NUCLEOTIDE SEQUENCE [LARGE SCALE GENOMIC DNA]</scope>
    <source>
        <strain evidence="2">CCUG 58760</strain>
    </source>
</reference>
<dbReference type="RefSeq" id="WP_376999655.1">
    <property type="nucleotide sequence ID" value="NZ_JBHSLC010000115.1"/>
</dbReference>
<proteinExistence type="predicted"/>
<accession>A0ABW0GG79</accession>
<protein>
    <submittedName>
        <fullName evidence="1">Uncharacterized protein</fullName>
    </submittedName>
</protein>
<evidence type="ECO:0000313" key="1">
    <source>
        <dbReference type="EMBL" id="MFC5359544.1"/>
    </source>
</evidence>
<organism evidence="1 2">
    <name type="scientific">Azospirillum himalayense</name>
    <dbReference type="NCBI Taxonomy" id="654847"/>
    <lineage>
        <taxon>Bacteria</taxon>
        <taxon>Pseudomonadati</taxon>
        <taxon>Pseudomonadota</taxon>
        <taxon>Alphaproteobacteria</taxon>
        <taxon>Rhodospirillales</taxon>
        <taxon>Azospirillaceae</taxon>
        <taxon>Azospirillum</taxon>
    </lineage>
</organism>
<evidence type="ECO:0000313" key="2">
    <source>
        <dbReference type="Proteomes" id="UP001596166"/>
    </source>
</evidence>
<dbReference type="Proteomes" id="UP001596166">
    <property type="component" value="Unassembled WGS sequence"/>
</dbReference>
<name>A0ABW0GG79_9PROT</name>
<keyword evidence="2" id="KW-1185">Reference proteome</keyword>
<sequence>MSSTDHCAASRLTRCMGAVSLVIEPHPYTAGKMWVFLEDGSSQRKSANLKLTPDVAAELHSEASSQFFGTPSDANDWLLDRATELTCQSYSSRSAA</sequence>